<organism evidence="1 2">
    <name type="scientific">Vespula maculifrons</name>
    <name type="common">Eastern yellow jacket</name>
    <name type="synonym">Wasp</name>
    <dbReference type="NCBI Taxonomy" id="7453"/>
    <lineage>
        <taxon>Eukaryota</taxon>
        <taxon>Metazoa</taxon>
        <taxon>Ecdysozoa</taxon>
        <taxon>Arthropoda</taxon>
        <taxon>Hexapoda</taxon>
        <taxon>Insecta</taxon>
        <taxon>Pterygota</taxon>
        <taxon>Neoptera</taxon>
        <taxon>Endopterygota</taxon>
        <taxon>Hymenoptera</taxon>
        <taxon>Apocrita</taxon>
        <taxon>Aculeata</taxon>
        <taxon>Vespoidea</taxon>
        <taxon>Vespidae</taxon>
        <taxon>Vespinae</taxon>
        <taxon>Vespula</taxon>
    </lineage>
</organism>
<accession>A0ABD2CZR9</accession>
<evidence type="ECO:0000313" key="1">
    <source>
        <dbReference type="EMBL" id="KAL2750620.1"/>
    </source>
</evidence>
<evidence type="ECO:0000313" key="2">
    <source>
        <dbReference type="Proteomes" id="UP001607303"/>
    </source>
</evidence>
<feature type="non-terminal residue" evidence="1">
    <location>
        <position position="1"/>
    </location>
</feature>
<keyword evidence="2" id="KW-1185">Reference proteome</keyword>
<protein>
    <submittedName>
        <fullName evidence="1">Uncharacterized protein</fullName>
    </submittedName>
</protein>
<dbReference type="EMBL" id="JAYRBN010000009">
    <property type="protein sequence ID" value="KAL2750620.1"/>
    <property type="molecule type" value="Genomic_DNA"/>
</dbReference>
<comment type="caution">
    <text evidence="1">The sequence shown here is derived from an EMBL/GenBank/DDBJ whole genome shotgun (WGS) entry which is preliminary data.</text>
</comment>
<dbReference type="AlphaFoldDB" id="A0ABD2CZR9"/>
<sequence>KIDNKVKIKKIDKHLDHFLQAFASFSHNRGLLLHSRDTTMITNRKTSREDCKDRLMDVFTKVCGNDRLKRGIEKFDSEKMGYKKFQQAKSIDFSLEREKKSISFNKHKKREIPAKIANPEGEHVVDIISGSNREDFYNQQRYYRQKFLPPASVRFQNVATDDDDLGFEMAVEELYELYNDFNDRLPRSFTQIERKKMLRDFAKTCCYEDNTCDSENFDGLEI</sequence>
<proteinExistence type="predicted"/>
<name>A0ABD2CZR9_VESMC</name>
<reference evidence="1 2" key="1">
    <citation type="journal article" date="2024" name="Ann. Entomol. Soc. Am.">
        <title>Genomic analyses of the southern and eastern yellowjacket wasps (Hymenoptera: Vespidae) reveal evolutionary signatures of social life.</title>
        <authorList>
            <person name="Catto M.A."/>
            <person name="Caine P.B."/>
            <person name="Orr S.E."/>
            <person name="Hunt B.G."/>
            <person name="Goodisman M.A.D."/>
        </authorList>
    </citation>
    <scope>NUCLEOTIDE SEQUENCE [LARGE SCALE GENOMIC DNA]</scope>
    <source>
        <strain evidence="1">232</strain>
        <tissue evidence="1">Head and thorax</tissue>
    </source>
</reference>
<gene>
    <name evidence="1" type="ORF">V1477_001190</name>
</gene>
<dbReference type="Proteomes" id="UP001607303">
    <property type="component" value="Unassembled WGS sequence"/>
</dbReference>